<reference evidence="1 2" key="1">
    <citation type="submission" date="2018-06" db="EMBL/GenBank/DDBJ databases">
        <authorList>
            <consortium name="Pathogen Informatics"/>
            <person name="Doyle S."/>
        </authorList>
    </citation>
    <scope>NUCLEOTIDE SEQUENCE [LARGE SCALE GENOMIC DNA]</scope>
    <source>
        <strain evidence="1 2">NCTC204</strain>
    </source>
</reference>
<accession>A0A377ZLH3</accession>
<proteinExistence type="predicted"/>
<dbReference type="SUPFAM" id="SSF53850">
    <property type="entry name" value="Periplasmic binding protein-like II"/>
    <property type="match status" value="1"/>
</dbReference>
<dbReference type="Proteomes" id="UP000255192">
    <property type="component" value="Unassembled WGS sequence"/>
</dbReference>
<evidence type="ECO:0000313" key="2">
    <source>
        <dbReference type="Proteomes" id="UP000255192"/>
    </source>
</evidence>
<evidence type="ECO:0000313" key="1">
    <source>
        <dbReference type="EMBL" id="STU74788.1"/>
    </source>
</evidence>
<protein>
    <submittedName>
        <fullName evidence="1">SgrR</fullName>
    </submittedName>
</protein>
<name>A0A377ZLH3_KLEPN</name>
<sequence>MADVIASLQRSNALPLYSHIERIESPTAWTLDIHLRQPDRWLPWLLGQVPAMVLPQEWQTMNHFSSMPVGTGPMPWCVTTRISSRSMPLRTILATGR</sequence>
<dbReference type="EMBL" id="UGMD01000002">
    <property type="protein sequence ID" value="STU74788.1"/>
    <property type="molecule type" value="Genomic_DNA"/>
</dbReference>
<gene>
    <name evidence="1" type="primary">sgrR_3</name>
    <name evidence="1" type="ORF">NCTC204_00816</name>
</gene>
<dbReference type="AlphaFoldDB" id="A0A377ZLH3"/>
<dbReference type="Gene3D" id="3.40.190.10">
    <property type="entry name" value="Periplasmic binding protein-like II"/>
    <property type="match status" value="1"/>
</dbReference>
<organism evidence="1 2">
    <name type="scientific">Klebsiella pneumoniae</name>
    <dbReference type="NCBI Taxonomy" id="573"/>
    <lineage>
        <taxon>Bacteria</taxon>
        <taxon>Pseudomonadati</taxon>
        <taxon>Pseudomonadota</taxon>
        <taxon>Gammaproteobacteria</taxon>
        <taxon>Enterobacterales</taxon>
        <taxon>Enterobacteriaceae</taxon>
        <taxon>Klebsiella/Raoultella group</taxon>
        <taxon>Klebsiella</taxon>
        <taxon>Klebsiella pneumoniae complex</taxon>
    </lineage>
</organism>